<dbReference type="GO" id="GO:0000976">
    <property type="term" value="F:transcription cis-regulatory region binding"/>
    <property type="evidence" value="ECO:0007669"/>
    <property type="project" value="TreeGrafter"/>
</dbReference>
<keyword evidence="7" id="KW-1185">Reference proteome</keyword>
<name>A0A8J3K866_9ACTN</name>
<dbReference type="Gene3D" id="1.10.357.10">
    <property type="entry name" value="Tetracycline Repressor, domain 2"/>
    <property type="match status" value="1"/>
</dbReference>
<dbReference type="InterPro" id="IPR036271">
    <property type="entry name" value="Tet_transcr_reg_TetR-rel_C_sf"/>
</dbReference>
<evidence type="ECO:0000256" key="2">
    <source>
        <dbReference type="ARBA" id="ARBA00023125"/>
    </source>
</evidence>
<keyword evidence="2 4" id="KW-0238">DNA-binding</keyword>
<keyword evidence="1" id="KW-0805">Transcription regulation</keyword>
<dbReference type="PROSITE" id="PS50977">
    <property type="entry name" value="HTH_TETR_2"/>
    <property type="match status" value="1"/>
</dbReference>
<dbReference type="InterPro" id="IPR001647">
    <property type="entry name" value="HTH_TetR"/>
</dbReference>
<dbReference type="PANTHER" id="PTHR30055">
    <property type="entry name" value="HTH-TYPE TRANSCRIPTIONAL REGULATOR RUTR"/>
    <property type="match status" value="1"/>
</dbReference>
<dbReference type="AlphaFoldDB" id="A0A8J3K866"/>
<dbReference type="InterPro" id="IPR009057">
    <property type="entry name" value="Homeodomain-like_sf"/>
</dbReference>
<sequence length="202" mass="21594">MPRRKSLTTDQLAAAALAVVDRDGLAALTMRTVAQELNMGTMSLYRYVSDREQLERLVVELVLGGVDFTVPDLPTWQERVVALCERIRSAVQAHPAVVPLLLVHRHASPGVRRSGEALLGIMAGAGFSGERRVIAFRALLAYLVGALQAEGLGPLSGPGTEALAALGEQYPYLAETAVTARNVSPQREFGEGLALVLRGLTP</sequence>
<evidence type="ECO:0000256" key="1">
    <source>
        <dbReference type="ARBA" id="ARBA00023015"/>
    </source>
</evidence>
<dbReference type="PANTHER" id="PTHR30055:SF151">
    <property type="entry name" value="TRANSCRIPTIONAL REGULATORY PROTEIN"/>
    <property type="match status" value="1"/>
</dbReference>
<dbReference type="InterPro" id="IPR004111">
    <property type="entry name" value="Repressor_TetR_C"/>
</dbReference>
<evidence type="ECO:0000256" key="4">
    <source>
        <dbReference type="PROSITE-ProRule" id="PRU00335"/>
    </source>
</evidence>
<dbReference type="GO" id="GO:0003700">
    <property type="term" value="F:DNA-binding transcription factor activity"/>
    <property type="evidence" value="ECO:0007669"/>
    <property type="project" value="TreeGrafter"/>
</dbReference>
<dbReference type="GO" id="GO:0045892">
    <property type="term" value="P:negative regulation of DNA-templated transcription"/>
    <property type="evidence" value="ECO:0007669"/>
    <property type="project" value="InterPro"/>
</dbReference>
<keyword evidence="3" id="KW-0804">Transcription</keyword>
<organism evidence="6 7">
    <name type="scientific">Catellatospora chokoriensis</name>
    <dbReference type="NCBI Taxonomy" id="310353"/>
    <lineage>
        <taxon>Bacteria</taxon>
        <taxon>Bacillati</taxon>
        <taxon>Actinomycetota</taxon>
        <taxon>Actinomycetes</taxon>
        <taxon>Micromonosporales</taxon>
        <taxon>Micromonosporaceae</taxon>
        <taxon>Catellatospora</taxon>
    </lineage>
</organism>
<dbReference type="Proteomes" id="UP000619293">
    <property type="component" value="Unassembled WGS sequence"/>
</dbReference>
<evidence type="ECO:0000256" key="3">
    <source>
        <dbReference type="ARBA" id="ARBA00023163"/>
    </source>
</evidence>
<dbReference type="SUPFAM" id="SSF46689">
    <property type="entry name" value="Homeodomain-like"/>
    <property type="match status" value="1"/>
</dbReference>
<dbReference type="EMBL" id="BONG01000030">
    <property type="protein sequence ID" value="GIF91249.1"/>
    <property type="molecule type" value="Genomic_DNA"/>
</dbReference>
<evidence type="ECO:0000313" key="7">
    <source>
        <dbReference type="Proteomes" id="UP000619293"/>
    </source>
</evidence>
<proteinExistence type="predicted"/>
<protein>
    <submittedName>
        <fullName evidence="6">TetR family transcriptional regulator</fullName>
    </submittedName>
</protein>
<feature type="domain" description="HTH tetR-type" evidence="5">
    <location>
        <begin position="6"/>
        <end position="66"/>
    </location>
</feature>
<dbReference type="InterPro" id="IPR050109">
    <property type="entry name" value="HTH-type_TetR-like_transc_reg"/>
</dbReference>
<evidence type="ECO:0000313" key="6">
    <source>
        <dbReference type="EMBL" id="GIF91249.1"/>
    </source>
</evidence>
<dbReference type="RefSeq" id="WP_191839101.1">
    <property type="nucleotide sequence ID" value="NZ_BAAALB010000006.1"/>
</dbReference>
<gene>
    <name evidence="6" type="ORF">Cch02nite_46930</name>
</gene>
<reference evidence="6 7" key="1">
    <citation type="submission" date="2021-01" db="EMBL/GenBank/DDBJ databases">
        <title>Whole genome shotgun sequence of Catellatospora chokoriensis NBRC 107358.</title>
        <authorList>
            <person name="Komaki H."/>
            <person name="Tamura T."/>
        </authorList>
    </citation>
    <scope>NUCLEOTIDE SEQUENCE [LARGE SCALE GENOMIC DNA]</scope>
    <source>
        <strain evidence="6 7">NBRC 107358</strain>
    </source>
</reference>
<dbReference type="Pfam" id="PF02909">
    <property type="entry name" value="TetR_C_1"/>
    <property type="match status" value="1"/>
</dbReference>
<comment type="caution">
    <text evidence="6">The sequence shown here is derived from an EMBL/GenBank/DDBJ whole genome shotgun (WGS) entry which is preliminary data.</text>
</comment>
<accession>A0A8J3K866</accession>
<feature type="DNA-binding region" description="H-T-H motif" evidence="4">
    <location>
        <begin position="29"/>
        <end position="48"/>
    </location>
</feature>
<dbReference type="SUPFAM" id="SSF48498">
    <property type="entry name" value="Tetracyclin repressor-like, C-terminal domain"/>
    <property type="match status" value="1"/>
</dbReference>
<evidence type="ECO:0000259" key="5">
    <source>
        <dbReference type="PROSITE" id="PS50977"/>
    </source>
</evidence>